<keyword evidence="2" id="KW-1185">Reference proteome</keyword>
<proteinExistence type="predicted"/>
<protein>
    <submittedName>
        <fullName evidence="1">Uncharacterized protein</fullName>
    </submittedName>
</protein>
<organism evidence="1 2">
    <name type="scientific">Austwickia chelonae NBRC 105200</name>
    <dbReference type="NCBI Taxonomy" id="1184607"/>
    <lineage>
        <taxon>Bacteria</taxon>
        <taxon>Bacillati</taxon>
        <taxon>Actinomycetota</taxon>
        <taxon>Actinomycetes</taxon>
        <taxon>Micrococcales</taxon>
        <taxon>Dermatophilaceae</taxon>
        <taxon>Austwickia</taxon>
    </lineage>
</organism>
<evidence type="ECO:0000313" key="2">
    <source>
        <dbReference type="Proteomes" id="UP000008495"/>
    </source>
</evidence>
<name>K6UNQ8_9MICO</name>
<dbReference type="EMBL" id="BAGZ01000021">
    <property type="protein sequence ID" value="GAB79176.1"/>
    <property type="molecule type" value="Genomic_DNA"/>
</dbReference>
<sequence length="83" mass="9051">MIVQVTAQQVRALYEVVVKAGVLRDPGLLDGAVNAPFQVVFDRALYPSLAQKAGKLLDGIQRAQAYTDGKSGWPGTRRFCSWS</sequence>
<dbReference type="AlphaFoldDB" id="K6UNQ8"/>
<dbReference type="STRING" id="100225.SAMN05421595_2481"/>
<gene>
    <name evidence="1" type="ORF">AUCHE_21_00010</name>
</gene>
<accession>K6UNQ8</accession>
<evidence type="ECO:0000313" key="1">
    <source>
        <dbReference type="EMBL" id="GAB79176.1"/>
    </source>
</evidence>
<dbReference type="RefSeq" id="WP_006503933.1">
    <property type="nucleotide sequence ID" value="NZ_BAGZ01000021.1"/>
</dbReference>
<dbReference type="OrthoDB" id="9802752at2"/>
<dbReference type="Proteomes" id="UP000008495">
    <property type="component" value="Unassembled WGS sequence"/>
</dbReference>
<comment type="caution">
    <text evidence="1">The sequence shown here is derived from an EMBL/GenBank/DDBJ whole genome shotgun (WGS) entry which is preliminary data.</text>
</comment>
<reference evidence="1 2" key="1">
    <citation type="submission" date="2012-08" db="EMBL/GenBank/DDBJ databases">
        <title>Whole genome shotgun sequence of Austwickia chelonae NBRC 105200.</title>
        <authorList>
            <person name="Yoshida I."/>
            <person name="Hosoyama A."/>
            <person name="Tsuchikane K."/>
            <person name="Katsumata H."/>
            <person name="Ando Y."/>
            <person name="Ohji S."/>
            <person name="Hamada M."/>
            <person name="Tamura T."/>
            <person name="Yamazoe A."/>
            <person name="Yamazaki S."/>
            <person name="Fujita N."/>
        </authorList>
    </citation>
    <scope>NUCLEOTIDE SEQUENCE [LARGE SCALE GENOMIC DNA]</scope>
    <source>
        <strain evidence="1 2">NBRC 105200</strain>
    </source>
</reference>